<dbReference type="GO" id="GO:0004518">
    <property type="term" value="F:nuclease activity"/>
    <property type="evidence" value="ECO:0007669"/>
    <property type="project" value="UniProtKB-KW"/>
</dbReference>
<keyword evidence="2" id="KW-0540">Nuclease</keyword>
<dbReference type="InterPro" id="IPR011856">
    <property type="entry name" value="tRNA_endonuc-like_dom_sf"/>
</dbReference>
<evidence type="ECO:0000313" key="5">
    <source>
        <dbReference type="EMBL" id="AHM55873.1"/>
    </source>
</evidence>
<dbReference type="PATRIC" id="fig|1286171.3.peg.514"/>
<reference evidence="5 6" key="1">
    <citation type="journal article" date="2014" name="Genome Announc.">
        <title>Complete Genome Sequence of Amino Acid-Utilizing Eubacterium acidaminophilum al-2 (DSM 3953).</title>
        <authorList>
            <person name="Poehlein A."/>
            <person name="Andreesen J.R."/>
            <person name="Daniel R."/>
        </authorList>
    </citation>
    <scope>NUCLEOTIDE SEQUENCE [LARGE SCALE GENOMIC DNA]</scope>
    <source>
        <strain evidence="5 6">DSM 3953</strain>
    </source>
</reference>
<dbReference type="InterPro" id="IPR014883">
    <property type="entry name" value="VRR_NUC"/>
</dbReference>
<evidence type="ECO:0000313" key="6">
    <source>
        <dbReference type="Proteomes" id="UP000019591"/>
    </source>
</evidence>
<dbReference type="KEGG" id="eac:EAL2_c05710"/>
<organism evidence="5 6">
    <name type="scientific">Peptoclostridium acidaminophilum DSM 3953</name>
    <dbReference type="NCBI Taxonomy" id="1286171"/>
    <lineage>
        <taxon>Bacteria</taxon>
        <taxon>Bacillati</taxon>
        <taxon>Bacillota</taxon>
        <taxon>Clostridia</taxon>
        <taxon>Peptostreptococcales</taxon>
        <taxon>Peptoclostridiaceae</taxon>
        <taxon>Peptoclostridium</taxon>
    </lineage>
</organism>
<sequence length="103" mass="11393">MYLCQMGGKQVTEKYIEQKLVKAVKKRGGMALKFVSPGLDGVPDRIVLLPMGRIAFVELKAPGKKMRPVQVRRKTQLEALGFLVYCIDGVEQIGGVLDEIQSS</sequence>
<dbReference type="GO" id="GO:0003676">
    <property type="term" value="F:nucleic acid binding"/>
    <property type="evidence" value="ECO:0007669"/>
    <property type="project" value="InterPro"/>
</dbReference>
<name>W8TDH2_PEPAC</name>
<protein>
    <submittedName>
        <fullName evidence="5">VRR_NUC domain protein</fullName>
    </submittedName>
</protein>
<dbReference type="SMART" id="SM00990">
    <property type="entry name" value="VRR_NUC"/>
    <property type="match status" value="1"/>
</dbReference>
<dbReference type="Proteomes" id="UP000019591">
    <property type="component" value="Chromosome"/>
</dbReference>
<dbReference type="Gene3D" id="3.40.1350.10">
    <property type="match status" value="1"/>
</dbReference>
<keyword evidence="3" id="KW-0378">Hydrolase</keyword>
<dbReference type="STRING" id="1286171.EAL2_c05710"/>
<keyword evidence="6" id="KW-1185">Reference proteome</keyword>
<dbReference type="GO" id="GO:0016788">
    <property type="term" value="F:hydrolase activity, acting on ester bonds"/>
    <property type="evidence" value="ECO:0007669"/>
    <property type="project" value="InterPro"/>
</dbReference>
<evidence type="ECO:0000256" key="2">
    <source>
        <dbReference type="ARBA" id="ARBA00022722"/>
    </source>
</evidence>
<dbReference type="EMBL" id="CP007452">
    <property type="protein sequence ID" value="AHM55873.1"/>
    <property type="molecule type" value="Genomic_DNA"/>
</dbReference>
<comment type="cofactor">
    <cofactor evidence="1">
        <name>Mg(2+)</name>
        <dbReference type="ChEBI" id="CHEBI:18420"/>
    </cofactor>
</comment>
<feature type="domain" description="VRR-NUC" evidence="4">
    <location>
        <begin position="11"/>
        <end position="91"/>
    </location>
</feature>
<evidence type="ECO:0000256" key="1">
    <source>
        <dbReference type="ARBA" id="ARBA00001946"/>
    </source>
</evidence>
<dbReference type="HOGENOM" id="CLU_161041_1_0_9"/>
<evidence type="ECO:0000256" key="3">
    <source>
        <dbReference type="ARBA" id="ARBA00022801"/>
    </source>
</evidence>
<proteinExistence type="predicted"/>
<gene>
    <name evidence="5" type="ORF">EAL2_c05710</name>
</gene>
<dbReference type="eggNOG" id="ENOG5032Y88">
    <property type="taxonomic scope" value="Bacteria"/>
</dbReference>
<dbReference type="AlphaFoldDB" id="W8TDH2"/>
<evidence type="ECO:0000259" key="4">
    <source>
        <dbReference type="SMART" id="SM00990"/>
    </source>
</evidence>
<accession>W8TDH2</accession>